<dbReference type="InterPro" id="IPR005467">
    <property type="entry name" value="His_kinase_dom"/>
</dbReference>
<dbReference type="CDD" id="cd00075">
    <property type="entry name" value="HATPase"/>
    <property type="match status" value="1"/>
</dbReference>
<dbReference type="InterPro" id="IPR004358">
    <property type="entry name" value="Sig_transdc_His_kin-like_C"/>
</dbReference>
<reference evidence="8" key="1">
    <citation type="journal article" date="2019" name="Int. J. Syst. Evol. Microbiol.">
        <title>The Global Catalogue of Microorganisms (GCM) 10K type strain sequencing project: providing services to taxonomists for standard genome sequencing and annotation.</title>
        <authorList>
            <consortium name="The Broad Institute Genomics Platform"/>
            <consortium name="The Broad Institute Genome Sequencing Center for Infectious Disease"/>
            <person name="Wu L."/>
            <person name="Ma J."/>
        </authorList>
    </citation>
    <scope>NUCLEOTIDE SEQUENCE [LARGE SCALE GENOMIC DNA]</scope>
    <source>
        <strain evidence="8">CGMCC 1.16275</strain>
    </source>
</reference>
<dbReference type="RefSeq" id="WP_380888882.1">
    <property type="nucleotide sequence ID" value="NZ_JBHUDY010000001.1"/>
</dbReference>
<accession>A0ABW4I4D8</accession>
<gene>
    <name evidence="7" type="ORF">ACFSCW_10165</name>
</gene>
<dbReference type="SMART" id="SM00387">
    <property type="entry name" value="HATPase_c"/>
    <property type="match status" value="1"/>
</dbReference>
<dbReference type="PANTHER" id="PTHR43711">
    <property type="entry name" value="TWO-COMPONENT HISTIDINE KINASE"/>
    <property type="match status" value="1"/>
</dbReference>
<comment type="catalytic activity">
    <reaction evidence="1">
        <text>ATP + protein L-histidine = ADP + protein N-phospho-L-histidine.</text>
        <dbReference type="EC" id="2.7.13.3"/>
    </reaction>
</comment>
<dbReference type="Pfam" id="PF02518">
    <property type="entry name" value="HATPase_c"/>
    <property type="match status" value="1"/>
</dbReference>
<comment type="caution">
    <text evidence="7">The sequence shown here is derived from an EMBL/GenBank/DDBJ whole genome shotgun (WGS) entry which is preliminary data.</text>
</comment>
<dbReference type="Proteomes" id="UP001597115">
    <property type="component" value="Unassembled WGS sequence"/>
</dbReference>
<evidence type="ECO:0000256" key="5">
    <source>
        <dbReference type="ARBA" id="ARBA00023012"/>
    </source>
</evidence>
<evidence type="ECO:0000313" key="8">
    <source>
        <dbReference type="Proteomes" id="UP001597115"/>
    </source>
</evidence>
<evidence type="ECO:0000256" key="2">
    <source>
        <dbReference type="ARBA" id="ARBA00012438"/>
    </source>
</evidence>
<evidence type="ECO:0000256" key="1">
    <source>
        <dbReference type="ARBA" id="ARBA00000085"/>
    </source>
</evidence>
<keyword evidence="3" id="KW-0808">Transferase</keyword>
<keyword evidence="5" id="KW-0902">Two-component regulatory system</keyword>
<dbReference type="InterPro" id="IPR050736">
    <property type="entry name" value="Sensor_HK_Regulatory"/>
</dbReference>
<dbReference type="SUPFAM" id="SSF55874">
    <property type="entry name" value="ATPase domain of HSP90 chaperone/DNA topoisomerase II/histidine kinase"/>
    <property type="match status" value="1"/>
</dbReference>
<dbReference type="InterPro" id="IPR036097">
    <property type="entry name" value="HisK_dim/P_sf"/>
</dbReference>
<dbReference type="PROSITE" id="PS50109">
    <property type="entry name" value="HIS_KIN"/>
    <property type="match status" value="1"/>
</dbReference>
<sequence>MSSLAHGRIDREGRLIEAEPPLRRLQESAGSALGQPVAVPQIATMARLAQRLGILVSRCVIAAEGSDDLDLWVEAKPDDYGVALSVGGWARRPSREGEDGGERVYDFMRSRGDWLWETDPALKITSVGAEAGEAMIGQPISRLFQFVDSGDHGLPILEALATRARFEGQEAVVRETGERVRLSGLPLIDGGGRFAGYRGSAFRIDPEPAATGPDAPAPDAFGARLEKALRGPLSRIVNQAENIGAQVDGPIRRDYAEYANDIASAGRHLLGVIGDLVDLQAIEREDFRPRGDRIDLADLARRACGLLKVRAAERGIRIDPPAADEVLPAVGDEGRVVQILVNLIGNAVRHSPPDAQIWLRAEVEQGRALIVVADQGPGIDGGDHDRVFEKFTRLDPAGDGTGSGLGLYIARRLARAMGGEIMLDSASGQGARFTLSLPAA</sequence>
<evidence type="ECO:0000256" key="4">
    <source>
        <dbReference type="ARBA" id="ARBA00022777"/>
    </source>
</evidence>
<keyword evidence="4 7" id="KW-0418">Kinase</keyword>
<proteinExistence type="predicted"/>
<dbReference type="SUPFAM" id="SSF47384">
    <property type="entry name" value="Homodimeric domain of signal transducing histidine kinase"/>
    <property type="match status" value="1"/>
</dbReference>
<dbReference type="Gene3D" id="3.30.565.10">
    <property type="entry name" value="Histidine kinase-like ATPase, C-terminal domain"/>
    <property type="match status" value="1"/>
</dbReference>
<protein>
    <recommendedName>
        <fullName evidence="2">histidine kinase</fullName>
        <ecNumber evidence="2">2.7.13.3</ecNumber>
    </recommendedName>
</protein>
<keyword evidence="8" id="KW-1185">Reference proteome</keyword>
<feature type="domain" description="Histidine kinase" evidence="6">
    <location>
        <begin position="224"/>
        <end position="440"/>
    </location>
</feature>
<dbReference type="GO" id="GO:0016301">
    <property type="term" value="F:kinase activity"/>
    <property type="evidence" value="ECO:0007669"/>
    <property type="project" value="UniProtKB-KW"/>
</dbReference>
<evidence type="ECO:0000256" key="3">
    <source>
        <dbReference type="ARBA" id="ARBA00022679"/>
    </source>
</evidence>
<organism evidence="7 8">
    <name type="scientific">Sphingomonas tabacisoli</name>
    <dbReference type="NCBI Taxonomy" id="2249466"/>
    <lineage>
        <taxon>Bacteria</taxon>
        <taxon>Pseudomonadati</taxon>
        <taxon>Pseudomonadota</taxon>
        <taxon>Alphaproteobacteria</taxon>
        <taxon>Sphingomonadales</taxon>
        <taxon>Sphingomonadaceae</taxon>
        <taxon>Sphingomonas</taxon>
    </lineage>
</organism>
<evidence type="ECO:0000259" key="6">
    <source>
        <dbReference type="PROSITE" id="PS50109"/>
    </source>
</evidence>
<dbReference type="EMBL" id="JBHUDY010000001">
    <property type="protein sequence ID" value="MFD1612165.1"/>
    <property type="molecule type" value="Genomic_DNA"/>
</dbReference>
<evidence type="ECO:0000313" key="7">
    <source>
        <dbReference type="EMBL" id="MFD1612165.1"/>
    </source>
</evidence>
<dbReference type="EC" id="2.7.13.3" evidence="2"/>
<dbReference type="PANTHER" id="PTHR43711:SF26">
    <property type="entry name" value="SENSOR HISTIDINE KINASE RCSC"/>
    <property type="match status" value="1"/>
</dbReference>
<dbReference type="InterPro" id="IPR003594">
    <property type="entry name" value="HATPase_dom"/>
</dbReference>
<dbReference type="PRINTS" id="PR00344">
    <property type="entry name" value="BCTRLSENSOR"/>
</dbReference>
<name>A0ABW4I4D8_9SPHN</name>
<dbReference type="InterPro" id="IPR036890">
    <property type="entry name" value="HATPase_C_sf"/>
</dbReference>